<evidence type="ECO:0000256" key="2">
    <source>
        <dbReference type="SAM" id="SignalP"/>
    </source>
</evidence>
<dbReference type="AlphaFoldDB" id="A0A2N5XKL8"/>
<feature type="compositionally biased region" description="Basic residues" evidence="1">
    <location>
        <begin position="51"/>
        <end position="61"/>
    </location>
</feature>
<dbReference type="SMART" id="SM00054">
    <property type="entry name" value="EFh"/>
    <property type="match status" value="3"/>
</dbReference>
<dbReference type="SUPFAM" id="SSF47473">
    <property type="entry name" value="EF-hand"/>
    <property type="match status" value="1"/>
</dbReference>
<sequence length="199" mass="22049">MKNVTKIAVALALVTGVSATALTVDNASARGWGNSQDQDQNQGWRGQRGDRHMKKGARHGGRNGGMMMMQQFDTNKDQALTKEELTTGLAKKITDNDKDGDGAVSLEEFKAEWAKMTQQRMVRAFQKMDRDGSGTVTTEEITAPAVNMFERMDRNNDDKVDQADMKRRMGNRQGNRGGRYMQQQPAPAPQAEPEEAPNS</sequence>
<comment type="caution">
    <text evidence="4">The sequence shown here is derived from an EMBL/GenBank/DDBJ whole genome shotgun (WGS) entry which is preliminary data.</text>
</comment>
<organism evidence="4 5">
    <name type="scientific">Cohaesibacter celericrescens</name>
    <dbReference type="NCBI Taxonomy" id="2067669"/>
    <lineage>
        <taxon>Bacteria</taxon>
        <taxon>Pseudomonadati</taxon>
        <taxon>Pseudomonadota</taxon>
        <taxon>Alphaproteobacteria</taxon>
        <taxon>Hyphomicrobiales</taxon>
        <taxon>Cohaesibacteraceae</taxon>
    </lineage>
</organism>
<dbReference type="Gene3D" id="1.10.238.10">
    <property type="entry name" value="EF-hand"/>
    <property type="match status" value="2"/>
</dbReference>
<feature type="compositionally biased region" description="Basic and acidic residues" evidence="1">
    <location>
        <begin position="152"/>
        <end position="167"/>
    </location>
</feature>
<keyword evidence="2" id="KW-0732">Signal</keyword>
<dbReference type="PROSITE" id="PS00018">
    <property type="entry name" value="EF_HAND_1"/>
    <property type="match status" value="3"/>
</dbReference>
<evidence type="ECO:0000256" key="1">
    <source>
        <dbReference type="SAM" id="MobiDB-lite"/>
    </source>
</evidence>
<dbReference type="EMBL" id="PKUQ01000055">
    <property type="protein sequence ID" value="PLW75034.1"/>
    <property type="molecule type" value="Genomic_DNA"/>
</dbReference>
<feature type="region of interest" description="Disordered" evidence="1">
    <location>
        <begin position="29"/>
        <end position="65"/>
    </location>
</feature>
<dbReference type="InterPro" id="IPR011992">
    <property type="entry name" value="EF-hand-dom_pair"/>
</dbReference>
<dbReference type="Pfam" id="PF13202">
    <property type="entry name" value="EF-hand_5"/>
    <property type="match status" value="2"/>
</dbReference>
<dbReference type="PROSITE" id="PS50222">
    <property type="entry name" value="EF_HAND_2"/>
    <property type="match status" value="2"/>
</dbReference>
<dbReference type="OrthoDB" id="5470953at2"/>
<feature type="domain" description="EF-hand" evidence="3">
    <location>
        <begin position="68"/>
        <end position="95"/>
    </location>
</feature>
<evidence type="ECO:0000313" key="5">
    <source>
        <dbReference type="Proteomes" id="UP000234881"/>
    </source>
</evidence>
<feature type="compositionally biased region" description="Low complexity" evidence="1">
    <location>
        <begin position="171"/>
        <end position="191"/>
    </location>
</feature>
<feature type="compositionally biased region" description="Polar residues" evidence="1">
    <location>
        <begin position="33"/>
        <end position="44"/>
    </location>
</feature>
<keyword evidence="5" id="KW-1185">Reference proteome</keyword>
<name>A0A2N5XKL8_9HYPH</name>
<feature type="signal peptide" evidence="2">
    <location>
        <begin position="1"/>
        <end position="21"/>
    </location>
</feature>
<reference evidence="4 5" key="1">
    <citation type="submission" date="2018-01" db="EMBL/GenBank/DDBJ databases">
        <title>The draft genome sequence of Cohaesibacter sp. H1304.</title>
        <authorList>
            <person name="Wang N.-N."/>
            <person name="Du Z.-J."/>
        </authorList>
    </citation>
    <scope>NUCLEOTIDE SEQUENCE [LARGE SCALE GENOMIC DNA]</scope>
    <source>
        <strain evidence="4 5">H1304</strain>
    </source>
</reference>
<proteinExistence type="predicted"/>
<evidence type="ECO:0000259" key="3">
    <source>
        <dbReference type="PROSITE" id="PS50222"/>
    </source>
</evidence>
<feature type="region of interest" description="Disordered" evidence="1">
    <location>
        <begin position="152"/>
        <end position="199"/>
    </location>
</feature>
<dbReference type="Proteomes" id="UP000234881">
    <property type="component" value="Unassembled WGS sequence"/>
</dbReference>
<gene>
    <name evidence="4" type="ORF">C0081_22305</name>
</gene>
<feature type="chain" id="PRO_5014878896" description="EF-hand domain-containing protein" evidence="2">
    <location>
        <begin position="22"/>
        <end position="199"/>
    </location>
</feature>
<accession>A0A2N5XKL8</accession>
<dbReference type="InterPro" id="IPR018247">
    <property type="entry name" value="EF_Hand_1_Ca_BS"/>
</dbReference>
<dbReference type="RefSeq" id="WP_101535934.1">
    <property type="nucleotide sequence ID" value="NZ_JBFHIU010000018.1"/>
</dbReference>
<dbReference type="CDD" id="cd00051">
    <property type="entry name" value="EFh"/>
    <property type="match status" value="1"/>
</dbReference>
<dbReference type="GO" id="GO:0005509">
    <property type="term" value="F:calcium ion binding"/>
    <property type="evidence" value="ECO:0007669"/>
    <property type="project" value="InterPro"/>
</dbReference>
<feature type="domain" description="EF-hand" evidence="3">
    <location>
        <begin position="116"/>
        <end position="151"/>
    </location>
</feature>
<evidence type="ECO:0000313" key="4">
    <source>
        <dbReference type="EMBL" id="PLW75034.1"/>
    </source>
</evidence>
<protein>
    <recommendedName>
        <fullName evidence="3">EF-hand domain-containing protein</fullName>
    </recommendedName>
</protein>
<dbReference type="InterPro" id="IPR002048">
    <property type="entry name" value="EF_hand_dom"/>
</dbReference>